<organism evidence="1 2">
    <name type="scientific">Paenimyroides marinum</name>
    <dbReference type="NCBI Taxonomy" id="1159016"/>
    <lineage>
        <taxon>Bacteria</taxon>
        <taxon>Pseudomonadati</taxon>
        <taxon>Bacteroidota</taxon>
        <taxon>Flavobacteriia</taxon>
        <taxon>Flavobacteriales</taxon>
        <taxon>Flavobacteriaceae</taxon>
        <taxon>Paenimyroides</taxon>
    </lineage>
</organism>
<sequence>MKTNYFLLLIGLLLVGCNKTTETEKSTKSLATKKENLNAESGFITQQISNLEFQVKAFKIGSEKVSDEELKKYLLENLPKLEEMLKEYKTVVNVSSGENLSDENQRELYKLSIADNNGFDNVFILYYKDFLKKTIHENSSQILDNETYDSLKNRYGNILYEQKLYFDVLK</sequence>
<dbReference type="STRING" id="1159016.SAMN02927937_00755"/>
<dbReference type="PROSITE" id="PS51257">
    <property type="entry name" value="PROKAR_LIPOPROTEIN"/>
    <property type="match status" value="1"/>
</dbReference>
<dbReference type="OrthoDB" id="1356886at2"/>
<keyword evidence="2" id="KW-1185">Reference proteome</keyword>
<gene>
    <name evidence="1" type="ORF">SAMN02927937_00755</name>
</gene>
<proteinExistence type="predicted"/>
<evidence type="ECO:0000313" key="1">
    <source>
        <dbReference type="EMBL" id="SEH66169.1"/>
    </source>
</evidence>
<dbReference type="Proteomes" id="UP000199634">
    <property type="component" value="Unassembled WGS sequence"/>
</dbReference>
<dbReference type="EMBL" id="FNXE01000006">
    <property type="protein sequence ID" value="SEH66169.1"/>
    <property type="molecule type" value="Genomic_DNA"/>
</dbReference>
<evidence type="ECO:0000313" key="2">
    <source>
        <dbReference type="Proteomes" id="UP000199634"/>
    </source>
</evidence>
<accession>A0A1H6JUD9</accession>
<reference evidence="1 2" key="1">
    <citation type="submission" date="2016-10" db="EMBL/GenBank/DDBJ databases">
        <authorList>
            <person name="de Groot N.N."/>
        </authorList>
    </citation>
    <scope>NUCLEOTIDE SEQUENCE [LARGE SCALE GENOMIC DNA]</scope>
    <source>
        <strain evidence="1 2">CGMCC 1.10825</strain>
    </source>
</reference>
<dbReference type="RefSeq" id="WP_091096478.1">
    <property type="nucleotide sequence ID" value="NZ_FNXE01000006.1"/>
</dbReference>
<name>A0A1H6JUD9_9FLAO</name>
<dbReference type="AlphaFoldDB" id="A0A1H6JUD9"/>
<protein>
    <recommendedName>
        <fullName evidence="3">DUF4142 domain-containing protein</fullName>
    </recommendedName>
</protein>
<evidence type="ECO:0008006" key="3">
    <source>
        <dbReference type="Google" id="ProtNLM"/>
    </source>
</evidence>